<proteinExistence type="predicted"/>
<evidence type="ECO:0000313" key="1">
    <source>
        <dbReference type="EMBL" id="GJD14387.1"/>
    </source>
</evidence>
<protein>
    <submittedName>
        <fullName evidence="1">Uncharacterized protein</fullName>
    </submittedName>
</protein>
<dbReference type="Proteomes" id="UP000886943">
    <property type="component" value="Unassembled WGS sequence"/>
</dbReference>
<sequence length="113" mass="12680">MRMEAQMRATSSYRIAADGTHEPVTMRNVDNVQMETGKYQLTVYCIGEGNTDIDFSIDGTSKHALLQCSADDVSQSKLNIDTDGMTSERSVTIKPSKHCESMIGYQLLYYKQQ</sequence>
<organism evidence="1 2">
    <name type="scientific">Bifidobacterium adolescentis</name>
    <dbReference type="NCBI Taxonomy" id="1680"/>
    <lineage>
        <taxon>Bacteria</taxon>
        <taxon>Bacillati</taxon>
        <taxon>Actinomycetota</taxon>
        <taxon>Actinomycetes</taxon>
        <taxon>Bifidobacteriales</taxon>
        <taxon>Bifidobacteriaceae</taxon>
        <taxon>Bifidobacterium</taxon>
    </lineage>
</organism>
<evidence type="ECO:0000313" key="2">
    <source>
        <dbReference type="Proteomes" id="UP000886943"/>
    </source>
</evidence>
<reference evidence="1" key="1">
    <citation type="submission" date="2021-08" db="EMBL/GenBank/DDBJ databases">
        <title>Draft genome sequence of the GABA producer Bifidobacterium adolescentis 4-2, isolated from healthy human feces.</title>
        <authorList>
            <person name="Altaib H."/>
            <person name="Niwa R."/>
            <person name="Abe M."/>
            <person name="Suzuki T."/>
        </authorList>
    </citation>
    <scope>NUCLEOTIDE SEQUENCE</scope>
    <source>
        <strain evidence="1">4-2</strain>
    </source>
</reference>
<accession>A0AAN5AGD4</accession>
<name>A0AAN5AGD4_BIFAD</name>
<gene>
    <name evidence="1" type="ORF">BIFAD42_13710</name>
</gene>
<dbReference type="EMBL" id="BPPZ01000006">
    <property type="protein sequence ID" value="GJD14387.1"/>
    <property type="molecule type" value="Genomic_DNA"/>
</dbReference>
<dbReference type="AlphaFoldDB" id="A0AAN5AGD4"/>
<comment type="caution">
    <text evidence="1">The sequence shown here is derived from an EMBL/GenBank/DDBJ whole genome shotgun (WGS) entry which is preliminary data.</text>
</comment>